<dbReference type="InParanoid" id="A0A804JW65"/>
<organism evidence="3 4">
    <name type="scientific">Musa acuminata subsp. malaccensis</name>
    <name type="common">Wild banana</name>
    <name type="synonym">Musa malaccensis</name>
    <dbReference type="NCBI Taxonomy" id="214687"/>
    <lineage>
        <taxon>Eukaryota</taxon>
        <taxon>Viridiplantae</taxon>
        <taxon>Streptophyta</taxon>
        <taxon>Embryophyta</taxon>
        <taxon>Tracheophyta</taxon>
        <taxon>Spermatophyta</taxon>
        <taxon>Magnoliopsida</taxon>
        <taxon>Liliopsida</taxon>
        <taxon>Zingiberales</taxon>
        <taxon>Musaceae</taxon>
        <taxon>Musa</taxon>
    </lineage>
</organism>
<protein>
    <submittedName>
        <fullName evidence="2">(wild Malaysian banana) hypothetical protein</fullName>
    </submittedName>
</protein>
<evidence type="ECO:0000256" key="1">
    <source>
        <dbReference type="SAM" id="Phobius"/>
    </source>
</evidence>
<sequence>MLFMPTSALTVSGLAAVEMENLSSAQIVVLSLLMFHGGKVFVTLLGLLFGRGKQDEPGSSAGRVDSACIELESVDPSQNTIDRIESGISPPAAGADESSVRSLGYVVSGYVAIFHLIGTSLLLGARGILKTKGIDVFLFCLSATVSSFANGGLIASNENMAIMNKDPVVLLLMIAQVLGGNTVFPLQEEVSQLSYIAIFIIAICITERRKMTRDPHNFSTLKLIFEVISGYRNVGLPTGHSCWRLLRLHPQAYPGSSSSMEG</sequence>
<dbReference type="EMBL" id="HG996473">
    <property type="protein sequence ID" value="CAG1856715.1"/>
    <property type="molecule type" value="Genomic_DNA"/>
</dbReference>
<feature type="transmembrane region" description="Helical" evidence="1">
    <location>
        <begin position="190"/>
        <end position="206"/>
    </location>
</feature>
<evidence type="ECO:0000313" key="2">
    <source>
        <dbReference type="EMBL" id="CAG1856715.1"/>
    </source>
</evidence>
<dbReference type="Proteomes" id="UP000012960">
    <property type="component" value="Unplaced"/>
</dbReference>
<dbReference type="EnsemblPlants" id="Ma07_t15750.1">
    <property type="protein sequence ID" value="Ma07_p15750.1"/>
    <property type="gene ID" value="Ma07_g15750"/>
</dbReference>
<evidence type="ECO:0000313" key="4">
    <source>
        <dbReference type="Proteomes" id="UP000012960"/>
    </source>
</evidence>
<dbReference type="GO" id="GO:0005886">
    <property type="term" value="C:plasma membrane"/>
    <property type="evidence" value="ECO:0000318"/>
    <property type="project" value="GO_Central"/>
</dbReference>
<name>A0A804JW65_MUSAM</name>
<feature type="transmembrane region" description="Helical" evidence="1">
    <location>
        <begin position="167"/>
        <end position="184"/>
    </location>
</feature>
<keyword evidence="1" id="KW-0472">Membrane</keyword>
<dbReference type="AlphaFoldDB" id="A0A804JW65"/>
<gene>
    <name evidence="2" type="ORF">GSMUA_39230.1</name>
</gene>
<evidence type="ECO:0000313" key="3">
    <source>
        <dbReference type="EnsemblPlants" id="Ma07_p15750.1"/>
    </source>
</evidence>
<keyword evidence="4" id="KW-1185">Reference proteome</keyword>
<dbReference type="GO" id="GO:0098662">
    <property type="term" value="P:inorganic cation transmembrane transport"/>
    <property type="evidence" value="ECO:0007669"/>
    <property type="project" value="UniProtKB-ARBA"/>
</dbReference>
<reference evidence="2" key="1">
    <citation type="submission" date="2021-03" db="EMBL/GenBank/DDBJ databases">
        <authorList>
            <consortium name="Genoscope - CEA"/>
            <person name="William W."/>
        </authorList>
    </citation>
    <scope>NUCLEOTIDE SEQUENCE</scope>
    <source>
        <strain evidence="2">Doubled-haploid Pahang</strain>
    </source>
</reference>
<reference evidence="3" key="2">
    <citation type="submission" date="2021-05" db="UniProtKB">
        <authorList>
            <consortium name="EnsemblPlants"/>
        </authorList>
    </citation>
    <scope>IDENTIFICATION</scope>
    <source>
        <strain evidence="3">subsp. malaccensis</strain>
    </source>
</reference>
<feature type="transmembrane region" description="Helical" evidence="1">
    <location>
        <begin position="136"/>
        <end position="155"/>
    </location>
</feature>
<dbReference type="GO" id="GO:0008324">
    <property type="term" value="F:monoatomic cation transmembrane transporter activity"/>
    <property type="evidence" value="ECO:0000318"/>
    <property type="project" value="GO_Central"/>
</dbReference>
<keyword evidence="1" id="KW-0812">Transmembrane</keyword>
<dbReference type="PANTHER" id="PTHR31064">
    <property type="entry name" value="POTASSIUM TRANSPORT PROTEIN DDB_G0292412-RELATED"/>
    <property type="match status" value="1"/>
</dbReference>
<dbReference type="InterPro" id="IPR051143">
    <property type="entry name" value="TrkH_K-transport"/>
</dbReference>
<feature type="transmembrane region" description="Helical" evidence="1">
    <location>
        <begin position="103"/>
        <end position="124"/>
    </location>
</feature>
<proteinExistence type="predicted"/>
<keyword evidence="1" id="KW-1133">Transmembrane helix</keyword>
<dbReference type="Gramene" id="Ma07_t15750.1">
    <property type="protein sequence ID" value="Ma07_p15750.1"/>
    <property type="gene ID" value="Ma07_g15750"/>
</dbReference>
<accession>A0A804JW65</accession>
<dbReference type="PANTHER" id="PTHR31064:SF25">
    <property type="entry name" value="CATION TRANSPORTER HKT2_1"/>
    <property type="match status" value="1"/>
</dbReference>
<feature type="transmembrane region" description="Helical" evidence="1">
    <location>
        <begin position="25"/>
        <end position="49"/>
    </location>
</feature>